<proteinExistence type="predicted"/>
<dbReference type="AlphaFoldDB" id="A0A1R3KI45"/>
<name>A0A1R3KI45_COCAP</name>
<comment type="caution">
    <text evidence="1">The sequence shown here is derived from an EMBL/GenBank/DDBJ whole genome shotgun (WGS) entry which is preliminary data.</text>
</comment>
<evidence type="ECO:0000313" key="1">
    <source>
        <dbReference type="EMBL" id="OMP06668.1"/>
    </source>
</evidence>
<protein>
    <submittedName>
        <fullName evidence="1">Uncharacterized protein</fullName>
    </submittedName>
</protein>
<reference evidence="1 2" key="1">
    <citation type="submission" date="2013-09" db="EMBL/GenBank/DDBJ databases">
        <title>Corchorus capsularis genome sequencing.</title>
        <authorList>
            <person name="Alam M."/>
            <person name="Haque M.S."/>
            <person name="Islam M.S."/>
            <person name="Emdad E.M."/>
            <person name="Islam M.M."/>
            <person name="Ahmed B."/>
            <person name="Halim A."/>
            <person name="Hossen Q.M.M."/>
            <person name="Hossain M.Z."/>
            <person name="Ahmed R."/>
            <person name="Khan M.M."/>
            <person name="Islam R."/>
            <person name="Rashid M.M."/>
            <person name="Khan S.A."/>
            <person name="Rahman M.S."/>
            <person name="Alam M."/>
        </authorList>
    </citation>
    <scope>NUCLEOTIDE SEQUENCE [LARGE SCALE GENOMIC DNA]</scope>
    <source>
        <strain evidence="2">cv. CVL-1</strain>
        <tissue evidence="1">Whole seedling</tissue>
    </source>
</reference>
<dbReference type="Gramene" id="OMP06668">
    <property type="protein sequence ID" value="OMP06668"/>
    <property type="gene ID" value="CCACVL1_01476"/>
</dbReference>
<keyword evidence="2" id="KW-1185">Reference proteome</keyword>
<gene>
    <name evidence="1" type="ORF">CCACVL1_01476</name>
</gene>
<accession>A0A1R3KI45</accession>
<sequence>FVEAKMINNNVKLGLELVRLKLFSLTIEDDNL</sequence>
<feature type="non-terminal residue" evidence="1">
    <location>
        <position position="1"/>
    </location>
</feature>
<organism evidence="1 2">
    <name type="scientific">Corchorus capsularis</name>
    <name type="common">Jute</name>
    <dbReference type="NCBI Taxonomy" id="210143"/>
    <lineage>
        <taxon>Eukaryota</taxon>
        <taxon>Viridiplantae</taxon>
        <taxon>Streptophyta</taxon>
        <taxon>Embryophyta</taxon>
        <taxon>Tracheophyta</taxon>
        <taxon>Spermatophyta</taxon>
        <taxon>Magnoliopsida</taxon>
        <taxon>eudicotyledons</taxon>
        <taxon>Gunneridae</taxon>
        <taxon>Pentapetalae</taxon>
        <taxon>rosids</taxon>
        <taxon>malvids</taxon>
        <taxon>Malvales</taxon>
        <taxon>Malvaceae</taxon>
        <taxon>Grewioideae</taxon>
        <taxon>Apeibeae</taxon>
        <taxon>Corchorus</taxon>
    </lineage>
</organism>
<dbReference type="Proteomes" id="UP000188268">
    <property type="component" value="Unassembled WGS sequence"/>
</dbReference>
<dbReference type="EMBL" id="AWWV01004845">
    <property type="protein sequence ID" value="OMP06668.1"/>
    <property type="molecule type" value="Genomic_DNA"/>
</dbReference>
<evidence type="ECO:0000313" key="2">
    <source>
        <dbReference type="Proteomes" id="UP000188268"/>
    </source>
</evidence>